<dbReference type="EMBL" id="ML208259">
    <property type="protein sequence ID" value="TFK77479.1"/>
    <property type="molecule type" value="Genomic_DNA"/>
</dbReference>
<accession>A0ACD3BI49</accession>
<evidence type="ECO:0000313" key="2">
    <source>
        <dbReference type="Proteomes" id="UP000308600"/>
    </source>
</evidence>
<protein>
    <submittedName>
        <fullName evidence="1">Cysteine proteinase</fullName>
    </submittedName>
</protein>
<organism evidence="1 2">
    <name type="scientific">Pluteus cervinus</name>
    <dbReference type="NCBI Taxonomy" id="181527"/>
    <lineage>
        <taxon>Eukaryota</taxon>
        <taxon>Fungi</taxon>
        <taxon>Dikarya</taxon>
        <taxon>Basidiomycota</taxon>
        <taxon>Agaricomycotina</taxon>
        <taxon>Agaricomycetes</taxon>
        <taxon>Agaricomycetidae</taxon>
        <taxon>Agaricales</taxon>
        <taxon>Pluteineae</taxon>
        <taxon>Pluteaceae</taxon>
        <taxon>Pluteus</taxon>
    </lineage>
</organism>
<gene>
    <name evidence="1" type="ORF">BDN72DRAFT_808332</name>
</gene>
<name>A0ACD3BI49_9AGAR</name>
<evidence type="ECO:0000313" key="1">
    <source>
        <dbReference type="EMBL" id="TFK77479.1"/>
    </source>
</evidence>
<proteinExistence type="predicted"/>
<reference evidence="1 2" key="1">
    <citation type="journal article" date="2019" name="Nat. Ecol. Evol.">
        <title>Megaphylogeny resolves global patterns of mushroom evolution.</title>
        <authorList>
            <person name="Varga T."/>
            <person name="Krizsan K."/>
            <person name="Foldi C."/>
            <person name="Dima B."/>
            <person name="Sanchez-Garcia M."/>
            <person name="Sanchez-Ramirez S."/>
            <person name="Szollosi G.J."/>
            <person name="Szarkandi J.G."/>
            <person name="Papp V."/>
            <person name="Albert L."/>
            <person name="Andreopoulos W."/>
            <person name="Angelini C."/>
            <person name="Antonin V."/>
            <person name="Barry K.W."/>
            <person name="Bougher N.L."/>
            <person name="Buchanan P."/>
            <person name="Buyck B."/>
            <person name="Bense V."/>
            <person name="Catcheside P."/>
            <person name="Chovatia M."/>
            <person name="Cooper J."/>
            <person name="Damon W."/>
            <person name="Desjardin D."/>
            <person name="Finy P."/>
            <person name="Geml J."/>
            <person name="Haridas S."/>
            <person name="Hughes K."/>
            <person name="Justo A."/>
            <person name="Karasinski D."/>
            <person name="Kautmanova I."/>
            <person name="Kiss B."/>
            <person name="Kocsube S."/>
            <person name="Kotiranta H."/>
            <person name="LaButti K.M."/>
            <person name="Lechner B.E."/>
            <person name="Liimatainen K."/>
            <person name="Lipzen A."/>
            <person name="Lukacs Z."/>
            <person name="Mihaltcheva S."/>
            <person name="Morgado L.N."/>
            <person name="Niskanen T."/>
            <person name="Noordeloos M.E."/>
            <person name="Ohm R.A."/>
            <person name="Ortiz-Santana B."/>
            <person name="Ovrebo C."/>
            <person name="Racz N."/>
            <person name="Riley R."/>
            <person name="Savchenko A."/>
            <person name="Shiryaev A."/>
            <person name="Soop K."/>
            <person name="Spirin V."/>
            <person name="Szebenyi C."/>
            <person name="Tomsovsky M."/>
            <person name="Tulloss R.E."/>
            <person name="Uehling J."/>
            <person name="Grigoriev I.V."/>
            <person name="Vagvolgyi C."/>
            <person name="Papp T."/>
            <person name="Martin F.M."/>
            <person name="Miettinen O."/>
            <person name="Hibbett D.S."/>
            <person name="Nagy L.G."/>
        </authorList>
    </citation>
    <scope>NUCLEOTIDE SEQUENCE [LARGE SCALE GENOMIC DNA]</scope>
    <source>
        <strain evidence="1 2">NL-1719</strain>
    </source>
</reference>
<sequence>MSFLDGLFRHPNQAQGSADPITSTKNTITFSQREPPLIVAGELDHALEECKAKVEKIARECRAKNRKFRDIEFDLERDSERCLHGLKSDGPRYTPSDVRRVSQIFDNPQFFIDGANSNDMVQGAIGDCWLVAALSTMTTSPGLVEKFCVARDEGVGVYGFIFFRNKHWVNVIIDDLLFISIPKYEELSQAEKELYHEDKDFFNKAARKGTKTLYFARSGTPGETWVPLIEKAYAKLHGDYRSLSGGRAAEAVEDLTGGVSSFISTKDIFNPDKFWNEELLKVHEDRLFGCSFRSLDTTRSGSWIPPDVNGLIGSHAYSILRAVETRGKRFLVIRNPWGKSEWTGRWSDGAKEWTREWIVILDDLEHQFGEDGQFVMEYSDFLNTWEEIDRTMLFNYNWIMSSQWLHVPVRPMPSAWGYGDVCFTINLSKPSFTVIVLSQLDDRYYNDLVGSIYWTMDFVLFKRGEKETIAESSHTTYWTRSVNAEQYLEAGEYILHVCFLSLTSQ</sequence>
<dbReference type="Proteomes" id="UP000308600">
    <property type="component" value="Unassembled WGS sequence"/>
</dbReference>
<keyword evidence="2" id="KW-1185">Reference proteome</keyword>